<dbReference type="AlphaFoldDB" id="D1YXK3"/>
<protein>
    <submittedName>
        <fullName evidence="1">Uncharacterized protein</fullName>
    </submittedName>
</protein>
<name>D1YXK3_METPS</name>
<reference evidence="1 2" key="2">
    <citation type="journal article" date="2008" name="Int. J. Syst. Evol. Microbiol.">
        <title>Methanocella paludicola gen. nov., sp. nov., a methane-producing archaeon, the first isolate of the lineage 'Rice Cluster I', and proposal of the new archaeal order Methanocellales ord. nov.</title>
        <authorList>
            <person name="Sakai S."/>
            <person name="Imachi H."/>
            <person name="Hanada S."/>
            <person name="Ohashi A."/>
            <person name="Harada H."/>
            <person name="Kamagata Y."/>
        </authorList>
    </citation>
    <scope>NUCLEOTIDE SEQUENCE [LARGE SCALE GENOMIC DNA]</scope>
    <source>
        <strain evidence="2">DSM 17711 / JCM 13418 / NBRC 101707 / SANAE</strain>
    </source>
</reference>
<dbReference type="KEGG" id="mpd:MCP_1103"/>
<dbReference type="Gene3D" id="3.40.50.200">
    <property type="entry name" value="Peptidase S8/S53 domain"/>
    <property type="match status" value="1"/>
</dbReference>
<sequence length="82" mass="8642">MRKAILTILIAALGVLALMLQKDPSLDQAQVESILKSTALSIKPGSAIVWDISPAQGWYTYSWGKDATGSGLVQADKAVKAA</sequence>
<reference evidence="2" key="3">
    <citation type="journal article" date="2011" name="PLoS ONE">
        <title>Genome sequence of a mesophilic hydrogenotrophic methanogen Methanocella paludicola, the first cultivated representative of the order Methanocellales.</title>
        <authorList>
            <person name="Sakai S."/>
            <person name="Takaki Y."/>
            <person name="Shimamura S."/>
            <person name="Sekine M."/>
            <person name="Tajima T."/>
            <person name="Kosugi H."/>
            <person name="Ichikawa N."/>
            <person name="Tasumi E."/>
            <person name="Hiraki A.T."/>
            <person name="Shimizu A."/>
            <person name="Kato Y."/>
            <person name="Nishiko R."/>
            <person name="Mori K."/>
            <person name="Fujita N."/>
            <person name="Imachi H."/>
            <person name="Takai K."/>
        </authorList>
    </citation>
    <scope>NUCLEOTIDE SEQUENCE [LARGE SCALE GENOMIC DNA]</scope>
    <source>
        <strain evidence="2">DSM 17711 / JCM 13418 / NBRC 101707 / SANAE</strain>
    </source>
</reference>
<dbReference type="GO" id="GO:0004252">
    <property type="term" value="F:serine-type endopeptidase activity"/>
    <property type="evidence" value="ECO:0007669"/>
    <property type="project" value="InterPro"/>
</dbReference>
<evidence type="ECO:0000313" key="1">
    <source>
        <dbReference type="EMBL" id="BAI61175.1"/>
    </source>
</evidence>
<dbReference type="GO" id="GO:0006508">
    <property type="term" value="P:proteolysis"/>
    <property type="evidence" value="ECO:0007669"/>
    <property type="project" value="InterPro"/>
</dbReference>
<dbReference type="GeneID" id="8681115"/>
<organism evidence="1 2">
    <name type="scientific">Methanocella paludicola (strain DSM 17711 / JCM 13418 / NBRC 101707 / SANAE)</name>
    <dbReference type="NCBI Taxonomy" id="304371"/>
    <lineage>
        <taxon>Archaea</taxon>
        <taxon>Methanobacteriati</taxon>
        <taxon>Methanobacteriota</taxon>
        <taxon>Stenosarchaea group</taxon>
        <taxon>Methanomicrobia</taxon>
        <taxon>Methanocellales</taxon>
        <taxon>Methanocellaceae</taxon>
        <taxon>Methanocella</taxon>
    </lineage>
</organism>
<dbReference type="RefSeq" id="WP_012899854.1">
    <property type="nucleotide sequence ID" value="NC_013665.1"/>
</dbReference>
<dbReference type="Proteomes" id="UP000001882">
    <property type="component" value="Chromosome"/>
</dbReference>
<evidence type="ECO:0000313" key="2">
    <source>
        <dbReference type="Proteomes" id="UP000001882"/>
    </source>
</evidence>
<gene>
    <name evidence="1" type="ordered locus">MCP_1103</name>
</gene>
<accession>D1YXK3</accession>
<dbReference type="OrthoDB" id="27270at2157"/>
<proteinExistence type="predicted"/>
<dbReference type="InterPro" id="IPR036852">
    <property type="entry name" value="Peptidase_S8/S53_dom_sf"/>
</dbReference>
<dbReference type="EMBL" id="AP011532">
    <property type="protein sequence ID" value="BAI61175.1"/>
    <property type="molecule type" value="Genomic_DNA"/>
</dbReference>
<dbReference type="SUPFAM" id="SSF52743">
    <property type="entry name" value="Subtilisin-like"/>
    <property type="match status" value="1"/>
</dbReference>
<dbReference type="InParanoid" id="D1YXK3"/>
<dbReference type="STRING" id="304371.MCP_1103"/>
<keyword evidence="2" id="KW-1185">Reference proteome</keyword>
<reference evidence="1 2" key="1">
    <citation type="journal article" date="2007" name="Appl. Environ. Microbiol.">
        <title>Isolation of key methanogens for global methane emission from rice paddy fields: a novel isolate affiliated with the clone cluster rice cluster I.</title>
        <authorList>
            <person name="Sakai S."/>
            <person name="Imachi H."/>
            <person name="Sekiguchi Y."/>
            <person name="Ohashi A."/>
            <person name="Harada H."/>
            <person name="Kamagata Y."/>
        </authorList>
    </citation>
    <scope>NUCLEOTIDE SEQUENCE [LARGE SCALE GENOMIC DNA]</scope>
    <source>
        <strain evidence="2">DSM 17711 / JCM 13418 / NBRC 101707 / SANAE</strain>
    </source>
</reference>